<protein>
    <submittedName>
        <fullName evidence="3">Uncharacterized protein</fullName>
    </submittedName>
</protein>
<evidence type="ECO:0000256" key="1">
    <source>
        <dbReference type="SAM" id="MobiDB-lite"/>
    </source>
</evidence>
<dbReference type="Proteomes" id="UP000095287">
    <property type="component" value="Unplaced"/>
</dbReference>
<sequence>MEFHEPHSFVQGGRERGSCEYQGKNKQQNTIAAEQFQGRCPQAEGPDTHLDFYEHCIENKAKREYDELRKQHGPQDFVSHEVGDILAFGVHDINAEDRLKSRECFSN</sequence>
<accession>A0A1I7ZRF8</accession>
<reference evidence="3" key="1">
    <citation type="submission" date="2016-11" db="UniProtKB">
        <authorList>
            <consortium name="WormBaseParasite"/>
        </authorList>
    </citation>
    <scope>IDENTIFICATION</scope>
</reference>
<evidence type="ECO:0000313" key="3">
    <source>
        <dbReference type="WBParaSite" id="L893_g28864.t1"/>
    </source>
</evidence>
<feature type="compositionally biased region" description="Basic and acidic residues" evidence="1">
    <location>
        <begin position="1"/>
        <end position="18"/>
    </location>
</feature>
<dbReference type="WBParaSite" id="L893_g28864.t1">
    <property type="protein sequence ID" value="L893_g28864.t1"/>
    <property type="gene ID" value="L893_g28864"/>
</dbReference>
<dbReference type="AlphaFoldDB" id="A0A1I7ZRF8"/>
<feature type="region of interest" description="Disordered" evidence="1">
    <location>
        <begin position="1"/>
        <end position="26"/>
    </location>
</feature>
<organism evidence="2 3">
    <name type="scientific">Steinernema glaseri</name>
    <dbReference type="NCBI Taxonomy" id="37863"/>
    <lineage>
        <taxon>Eukaryota</taxon>
        <taxon>Metazoa</taxon>
        <taxon>Ecdysozoa</taxon>
        <taxon>Nematoda</taxon>
        <taxon>Chromadorea</taxon>
        <taxon>Rhabditida</taxon>
        <taxon>Tylenchina</taxon>
        <taxon>Panagrolaimomorpha</taxon>
        <taxon>Strongyloidoidea</taxon>
        <taxon>Steinernematidae</taxon>
        <taxon>Steinernema</taxon>
    </lineage>
</organism>
<name>A0A1I7ZRF8_9BILA</name>
<proteinExistence type="predicted"/>
<keyword evidence="2" id="KW-1185">Reference proteome</keyword>
<evidence type="ECO:0000313" key="2">
    <source>
        <dbReference type="Proteomes" id="UP000095287"/>
    </source>
</evidence>